<accession>A0A1R2BVD8</accession>
<sequence>MGCCVCNTIEIKKLEFVIPSQLSKQSNAGFVDLSLSSDNEIPVKDIDDWRTFKSSGSRSLNDSLGMMSTLLQSERKISLYSKSGSIFDSFVVSFPHNLNK</sequence>
<dbReference type="Proteomes" id="UP000187209">
    <property type="component" value="Unassembled WGS sequence"/>
</dbReference>
<dbReference type="EMBL" id="MPUH01000408">
    <property type="protein sequence ID" value="OMJ80789.1"/>
    <property type="molecule type" value="Genomic_DNA"/>
</dbReference>
<keyword evidence="2" id="KW-1185">Reference proteome</keyword>
<evidence type="ECO:0000313" key="1">
    <source>
        <dbReference type="EMBL" id="OMJ80789.1"/>
    </source>
</evidence>
<reference evidence="1 2" key="1">
    <citation type="submission" date="2016-11" db="EMBL/GenBank/DDBJ databases">
        <title>The macronuclear genome of Stentor coeruleus: a giant cell with tiny introns.</title>
        <authorList>
            <person name="Slabodnick M."/>
            <person name="Ruby J.G."/>
            <person name="Reiff S.B."/>
            <person name="Swart E.C."/>
            <person name="Gosai S."/>
            <person name="Prabakaran S."/>
            <person name="Witkowska E."/>
            <person name="Larue G.E."/>
            <person name="Fisher S."/>
            <person name="Freeman R.M."/>
            <person name="Gunawardena J."/>
            <person name="Chu W."/>
            <person name="Stover N.A."/>
            <person name="Gregory B.D."/>
            <person name="Nowacki M."/>
            <person name="Derisi J."/>
            <person name="Roy S.W."/>
            <person name="Marshall W.F."/>
            <person name="Sood P."/>
        </authorList>
    </citation>
    <scope>NUCLEOTIDE SEQUENCE [LARGE SCALE GENOMIC DNA]</scope>
    <source>
        <strain evidence="1">WM001</strain>
    </source>
</reference>
<organism evidence="1 2">
    <name type="scientific">Stentor coeruleus</name>
    <dbReference type="NCBI Taxonomy" id="5963"/>
    <lineage>
        <taxon>Eukaryota</taxon>
        <taxon>Sar</taxon>
        <taxon>Alveolata</taxon>
        <taxon>Ciliophora</taxon>
        <taxon>Postciliodesmatophora</taxon>
        <taxon>Heterotrichea</taxon>
        <taxon>Heterotrichida</taxon>
        <taxon>Stentoridae</taxon>
        <taxon>Stentor</taxon>
    </lineage>
</organism>
<protein>
    <submittedName>
        <fullName evidence="1">Uncharacterized protein</fullName>
    </submittedName>
</protein>
<comment type="caution">
    <text evidence="1">The sequence shown here is derived from an EMBL/GenBank/DDBJ whole genome shotgun (WGS) entry which is preliminary data.</text>
</comment>
<dbReference type="AlphaFoldDB" id="A0A1R2BVD8"/>
<name>A0A1R2BVD8_9CILI</name>
<gene>
    <name evidence="1" type="ORF">SteCoe_18897</name>
</gene>
<proteinExistence type="predicted"/>
<evidence type="ECO:0000313" key="2">
    <source>
        <dbReference type="Proteomes" id="UP000187209"/>
    </source>
</evidence>